<gene>
    <name evidence="6" type="ORF">BKA05_000268</name>
</gene>
<sequence length="201" mass="21919">MRKQPQQRRSREMVERIVAAGRAVLAEEGYDACSTNRIATRAGVSPGSVYQYFPDKAAIVAAVIEGWSDETAERVAASLADRVGEPGGIGMVRATVEALLSALEADPELLRVVSEELPLAQHKERRTALERRVRELTATWLAVRPGASTATDPAVSAWVLVLALENLAVRWVLDSPPVPRERLVEELVALVTGYLSVSRPR</sequence>
<dbReference type="PANTHER" id="PTHR30055:SF234">
    <property type="entry name" value="HTH-TYPE TRANSCRIPTIONAL REGULATOR BETI"/>
    <property type="match status" value="1"/>
</dbReference>
<evidence type="ECO:0000313" key="6">
    <source>
        <dbReference type="EMBL" id="NYI08753.1"/>
    </source>
</evidence>
<dbReference type="GO" id="GO:0000976">
    <property type="term" value="F:transcription cis-regulatory region binding"/>
    <property type="evidence" value="ECO:0007669"/>
    <property type="project" value="TreeGrafter"/>
</dbReference>
<evidence type="ECO:0000259" key="5">
    <source>
        <dbReference type="PROSITE" id="PS50977"/>
    </source>
</evidence>
<dbReference type="InterPro" id="IPR001647">
    <property type="entry name" value="HTH_TetR"/>
</dbReference>
<keyword evidence="2 4" id="KW-0238">DNA-binding</keyword>
<evidence type="ECO:0000256" key="2">
    <source>
        <dbReference type="ARBA" id="ARBA00023125"/>
    </source>
</evidence>
<dbReference type="InterPro" id="IPR009057">
    <property type="entry name" value="Homeodomain-like_sf"/>
</dbReference>
<keyword evidence="1" id="KW-0805">Transcription regulation</keyword>
<dbReference type="SUPFAM" id="SSF48498">
    <property type="entry name" value="Tetracyclin repressor-like, C-terminal domain"/>
    <property type="match status" value="1"/>
</dbReference>
<evidence type="ECO:0000256" key="4">
    <source>
        <dbReference type="PROSITE-ProRule" id="PRU00335"/>
    </source>
</evidence>
<dbReference type="InterPro" id="IPR023772">
    <property type="entry name" value="DNA-bd_HTH_TetR-type_CS"/>
</dbReference>
<dbReference type="Pfam" id="PF00440">
    <property type="entry name" value="TetR_N"/>
    <property type="match status" value="1"/>
</dbReference>
<evidence type="ECO:0000256" key="1">
    <source>
        <dbReference type="ARBA" id="ARBA00023015"/>
    </source>
</evidence>
<keyword evidence="3" id="KW-0804">Transcription</keyword>
<accession>A0A7Z0C197</accession>
<dbReference type="GO" id="GO:0003700">
    <property type="term" value="F:DNA-binding transcription factor activity"/>
    <property type="evidence" value="ECO:0007669"/>
    <property type="project" value="TreeGrafter"/>
</dbReference>
<feature type="domain" description="HTH tetR-type" evidence="5">
    <location>
        <begin position="11"/>
        <end position="71"/>
    </location>
</feature>
<dbReference type="AlphaFoldDB" id="A0A7Z0C197"/>
<evidence type="ECO:0000313" key="7">
    <source>
        <dbReference type="Proteomes" id="UP000537326"/>
    </source>
</evidence>
<keyword evidence="7" id="KW-1185">Reference proteome</keyword>
<dbReference type="RefSeq" id="WP_218842206.1">
    <property type="nucleotide sequence ID" value="NZ_BAAAPP010000002.1"/>
</dbReference>
<comment type="caution">
    <text evidence="6">The sequence shown here is derived from an EMBL/GenBank/DDBJ whole genome shotgun (WGS) entry which is preliminary data.</text>
</comment>
<dbReference type="EMBL" id="JACBZI010000001">
    <property type="protein sequence ID" value="NYI08753.1"/>
    <property type="molecule type" value="Genomic_DNA"/>
</dbReference>
<dbReference type="PRINTS" id="PR00455">
    <property type="entry name" value="HTHTETR"/>
</dbReference>
<dbReference type="Pfam" id="PF17918">
    <property type="entry name" value="TetR_C_15"/>
    <property type="match status" value="1"/>
</dbReference>
<dbReference type="PROSITE" id="PS01081">
    <property type="entry name" value="HTH_TETR_1"/>
    <property type="match status" value="1"/>
</dbReference>
<dbReference type="Gene3D" id="1.10.357.10">
    <property type="entry name" value="Tetracycline Repressor, domain 2"/>
    <property type="match status" value="1"/>
</dbReference>
<organism evidence="6 7">
    <name type="scientific">Nocardioides marinus</name>
    <dbReference type="NCBI Taxonomy" id="374514"/>
    <lineage>
        <taxon>Bacteria</taxon>
        <taxon>Bacillati</taxon>
        <taxon>Actinomycetota</taxon>
        <taxon>Actinomycetes</taxon>
        <taxon>Propionibacteriales</taxon>
        <taxon>Nocardioidaceae</taxon>
        <taxon>Nocardioides</taxon>
    </lineage>
</organism>
<dbReference type="Proteomes" id="UP000537326">
    <property type="component" value="Unassembled WGS sequence"/>
</dbReference>
<dbReference type="InterPro" id="IPR041669">
    <property type="entry name" value="TetR_C_15"/>
</dbReference>
<feature type="DNA-binding region" description="H-T-H motif" evidence="4">
    <location>
        <begin position="34"/>
        <end position="53"/>
    </location>
</feature>
<dbReference type="InterPro" id="IPR050109">
    <property type="entry name" value="HTH-type_TetR-like_transc_reg"/>
</dbReference>
<dbReference type="PROSITE" id="PS50977">
    <property type="entry name" value="HTH_TETR_2"/>
    <property type="match status" value="1"/>
</dbReference>
<dbReference type="PANTHER" id="PTHR30055">
    <property type="entry name" value="HTH-TYPE TRANSCRIPTIONAL REGULATOR RUTR"/>
    <property type="match status" value="1"/>
</dbReference>
<proteinExistence type="predicted"/>
<evidence type="ECO:0000256" key="3">
    <source>
        <dbReference type="ARBA" id="ARBA00023163"/>
    </source>
</evidence>
<protein>
    <submittedName>
        <fullName evidence="6">AcrR family transcriptional regulator</fullName>
    </submittedName>
</protein>
<reference evidence="6 7" key="1">
    <citation type="submission" date="2020-07" db="EMBL/GenBank/DDBJ databases">
        <title>Sequencing the genomes of 1000 actinobacteria strains.</title>
        <authorList>
            <person name="Klenk H.-P."/>
        </authorList>
    </citation>
    <scope>NUCLEOTIDE SEQUENCE [LARGE SCALE GENOMIC DNA]</scope>
    <source>
        <strain evidence="6 7">DSM 18248</strain>
    </source>
</reference>
<name>A0A7Z0C197_9ACTN</name>
<dbReference type="InterPro" id="IPR036271">
    <property type="entry name" value="Tet_transcr_reg_TetR-rel_C_sf"/>
</dbReference>
<dbReference type="SUPFAM" id="SSF46689">
    <property type="entry name" value="Homeodomain-like"/>
    <property type="match status" value="1"/>
</dbReference>